<dbReference type="GO" id="GO:0006412">
    <property type="term" value="P:translation"/>
    <property type="evidence" value="ECO:0007669"/>
    <property type="project" value="UniProtKB-UniRule"/>
</dbReference>
<dbReference type="EMBL" id="SWMU01000001">
    <property type="protein sequence ID" value="TKS56864.1"/>
    <property type="molecule type" value="Genomic_DNA"/>
</dbReference>
<feature type="compositionally biased region" description="Basic and acidic residues" evidence="4">
    <location>
        <begin position="168"/>
        <end position="225"/>
    </location>
</feature>
<dbReference type="GO" id="GO:0003735">
    <property type="term" value="F:structural constituent of ribosome"/>
    <property type="evidence" value="ECO:0007669"/>
    <property type="project" value="InterPro"/>
</dbReference>
<feature type="region of interest" description="Disordered" evidence="4">
    <location>
        <begin position="132"/>
        <end position="225"/>
    </location>
</feature>
<keyword evidence="2 3" id="KW-0687">Ribonucleoprotein</keyword>
<dbReference type="Gene3D" id="3.30.1320.10">
    <property type="match status" value="1"/>
</dbReference>
<evidence type="ECO:0000256" key="4">
    <source>
        <dbReference type="SAM" id="MobiDB-lite"/>
    </source>
</evidence>
<dbReference type="NCBIfam" id="NF011094">
    <property type="entry name" value="PRK14521.1"/>
    <property type="match status" value="1"/>
</dbReference>
<sequence>MPLKIRLQRHGRKAKPFFWIVAADSRAKRDGKFIEKLGVYNPTTNPATIELDFDNSLKHLLNGAQPTDTARRILSYKGVLYKKHLLGGVAKGAFTEEEAEKKFEAWMKDKEGKIMDKATKIEKAKADAKAEALAKEKEVSDKRAAEAVTEDEVVEEAAADETADAPEAEAKEEAKTEETPKAEEMPKAEDKKEESKKEEPKKEAAKSKEADNAKSDKEEDNKKDA</sequence>
<dbReference type="InterPro" id="IPR023803">
    <property type="entry name" value="Ribosomal_bS16_dom_sf"/>
</dbReference>
<name>A0A4U5TTP8_9FLAO</name>
<dbReference type="AlphaFoldDB" id="A0A4U5TTP8"/>
<comment type="similarity">
    <text evidence="3">Belongs to the bacterial ribosomal protein bS16 family.</text>
</comment>
<feature type="compositionally biased region" description="Basic and acidic residues" evidence="4">
    <location>
        <begin position="132"/>
        <end position="145"/>
    </location>
</feature>
<dbReference type="InterPro" id="IPR000307">
    <property type="entry name" value="Ribosomal_bS16"/>
</dbReference>
<feature type="compositionally biased region" description="Acidic residues" evidence="4">
    <location>
        <begin position="148"/>
        <end position="167"/>
    </location>
</feature>
<dbReference type="HAMAP" id="MF_00385">
    <property type="entry name" value="Ribosomal_bS16"/>
    <property type="match status" value="1"/>
</dbReference>
<accession>A0A4U5TTP8</accession>
<keyword evidence="1 3" id="KW-0689">Ribosomal protein</keyword>
<evidence type="ECO:0000256" key="3">
    <source>
        <dbReference type="HAMAP-Rule" id="MF_00385"/>
    </source>
</evidence>
<dbReference type="RefSeq" id="WP_138930568.1">
    <property type="nucleotide sequence ID" value="NZ_SWMU01000001.1"/>
</dbReference>
<dbReference type="OrthoDB" id="9807878at2"/>
<evidence type="ECO:0000256" key="1">
    <source>
        <dbReference type="ARBA" id="ARBA00022980"/>
    </source>
</evidence>
<reference evidence="5 6" key="1">
    <citation type="submission" date="2019-04" db="EMBL/GenBank/DDBJ databases">
        <title>Psychroflexus halotolerans sp. nov., isolated from a marine solar saltern.</title>
        <authorList>
            <person name="Feng X."/>
        </authorList>
    </citation>
    <scope>NUCLEOTIDE SEQUENCE [LARGE SCALE GENOMIC DNA]</scope>
    <source>
        <strain evidence="5 6">WDS2C27</strain>
    </source>
</reference>
<dbReference type="PANTHER" id="PTHR12919">
    <property type="entry name" value="30S RIBOSOMAL PROTEIN S16"/>
    <property type="match status" value="1"/>
</dbReference>
<proteinExistence type="inferred from homology"/>
<organism evidence="5 6">
    <name type="scientific">Mesohalobacter halotolerans</name>
    <dbReference type="NCBI Taxonomy" id="1883405"/>
    <lineage>
        <taxon>Bacteria</taxon>
        <taxon>Pseudomonadati</taxon>
        <taxon>Bacteroidota</taxon>
        <taxon>Flavobacteriia</taxon>
        <taxon>Flavobacteriales</taxon>
        <taxon>Flavobacteriaceae</taxon>
        <taxon>Mesohalobacter</taxon>
    </lineage>
</organism>
<dbReference type="GO" id="GO:0005737">
    <property type="term" value="C:cytoplasm"/>
    <property type="evidence" value="ECO:0007669"/>
    <property type="project" value="UniProtKB-ARBA"/>
</dbReference>
<evidence type="ECO:0000313" key="5">
    <source>
        <dbReference type="EMBL" id="TKS56864.1"/>
    </source>
</evidence>
<dbReference type="Proteomes" id="UP000306552">
    <property type="component" value="Unassembled WGS sequence"/>
</dbReference>
<protein>
    <recommendedName>
        <fullName evidence="3">Small ribosomal subunit protein bS16</fullName>
    </recommendedName>
</protein>
<dbReference type="PANTHER" id="PTHR12919:SF20">
    <property type="entry name" value="SMALL RIBOSOMAL SUBUNIT PROTEIN BS16M"/>
    <property type="match status" value="1"/>
</dbReference>
<dbReference type="NCBIfam" id="TIGR00002">
    <property type="entry name" value="S16"/>
    <property type="match status" value="1"/>
</dbReference>
<keyword evidence="6" id="KW-1185">Reference proteome</keyword>
<dbReference type="Pfam" id="PF00886">
    <property type="entry name" value="Ribosomal_S16"/>
    <property type="match status" value="1"/>
</dbReference>
<evidence type="ECO:0000256" key="2">
    <source>
        <dbReference type="ARBA" id="ARBA00023274"/>
    </source>
</evidence>
<dbReference type="SUPFAM" id="SSF54565">
    <property type="entry name" value="Ribosomal protein S16"/>
    <property type="match status" value="1"/>
</dbReference>
<comment type="caution">
    <text evidence="5">The sequence shown here is derived from an EMBL/GenBank/DDBJ whole genome shotgun (WGS) entry which is preliminary data.</text>
</comment>
<dbReference type="GO" id="GO:0015935">
    <property type="term" value="C:small ribosomal subunit"/>
    <property type="evidence" value="ECO:0007669"/>
    <property type="project" value="TreeGrafter"/>
</dbReference>
<evidence type="ECO:0000313" key="6">
    <source>
        <dbReference type="Proteomes" id="UP000306552"/>
    </source>
</evidence>
<gene>
    <name evidence="3" type="primary">rpsP</name>
    <name evidence="5" type="ORF">FCN74_00100</name>
</gene>